<protein>
    <submittedName>
        <fullName evidence="1">Uncharacterized protein</fullName>
    </submittedName>
</protein>
<gene>
    <name evidence="1" type="ORF">M406DRAFT_249962</name>
</gene>
<dbReference type="EMBL" id="MU032345">
    <property type="protein sequence ID" value="KAF3768295.1"/>
    <property type="molecule type" value="Genomic_DNA"/>
</dbReference>
<proteinExistence type="predicted"/>
<name>A0A9P4Y8A4_CRYP1</name>
<comment type="caution">
    <text evidence="1">The sequence shown here is derived from an EMBL/GenBank/DDBJ whole genome shotgun (WGS) entry which is preliminary data.</text>
</comment>
<feature type="non-terminal residue" evidence="1">
    <location>
        <position position="1"/>
    </location>
</feature>
<evidence type="ECO:0000313" key="2">
    <source>
        <dbReference type="Proteomes" id="UP000803844"/>
    </source>
</evidence>
<dbReference type="AlphaFoldDB" id="A0A9P4Y8A4"/>
<dbReference type="GeneID" id="63833786"/>
<accession>A0A9P4Y8A4</accession>
<dbReference type="Proteomes" id="UP000803844">
    <property type="component" value="Unassembled WGS sequence"/>
</dbReference>
<dbReference type="RefSeq" id="XP_040779256.1">
    <property type="nucleotide sequence ID" value="XM_040916657.1"/>
</dbReference>
<organism evidence="1 2">
    <name type="scientific">Cryphonectria parasitica (strain ATCC 38755 / EP155)</name>
    <dbReference type="NCBI Taxonomy" id="660469"/>
    <lineage>
        <taxon>Eukaryota</taxon>
        <taxon>Fungi</taxon>
        <taxon>Dikarya</taxon>
        <taxon>Ascomycota</taxon>
        <taxon>Pezizomycotina</taxon>
        <taxon>Sordariomycetes</taxon>
        <taxon>Sordariomycetidae</taxon>
        <taxon>Diaporthales</taxon>
        <taxon>Cryphonectriaceae</taxon>
        <taxon>Cryphonectria-Endothia species complex</taxon>
        <taxon>Cryphonectria</taxon>
    </lineage>
</organism>
<sequence length="76" mass="8331">NRINKSRSYTKKTKQKDSLLSLVLQNAIIILSCSFCKGCGIQSCQVSVEDSSRCAECIRLSCSQCNIQGLSAAEIR</sequence>
<reference evidence="1" key="1">
    <citation type="journal article" date="2020" name="Phytopathology">
        <title>Genome sequence of the chestnut blight fungus Cryphonectria parasitica EP155: A fundamental resource for an archetypical invasive plant pathogen.</title>
        <authorList>
            <person name="Crouch J.A."/>
            <person name="Dawe A."/>
            <person name="Aerts A."/>
            <person name="Barry K."/>
            <person name="Churchill A.C.L."/>
            <person name="Grimwood J."/>
            <person name="Hillman B."/>
            <person name="Milgroom M.G."/>
            <person name="Pangilinan J."/>
            <person name="Smith M."/>
            <person name="Salamov A."/>
            <person name="Schmutz J."/>
            <person name="Yadav J."/>
            <person name="Grigoriev I.V."/>
            <person name="Nuss D."/>
        </authorList>
    </citation>
    <scope>NUCLEOTIDE SEQUENCE</scope>
    <source>
        <strain evidence="1">EP155</strain>
    </source>
</reference>
<keyword evidence="2" id="KW-1185">Reference proteome</keyword>
<evidence type="ECO:0000313" key="1">
    <source>
        <dbReference type="EMBL" id="KAF3768295.1"/>
    </source>
</evidence>